<accession>G3IZH3</accession>
<name>G3IZH3_METTV</name>
<dbReference type="Gene3D" id="2.60.40.1180">
    <property type="entry name" value="Golgi alpha-mannosidase II"/>
    <property type="match status" value="1"/>
</dbReference>
<dbReference type="GO" id="GO:0016020">
    <property type="term" value="C:membrane"/>
    <property type="evidence" value="ECO:0007669"/>
    <property type="project" value="GOC"/>
</dbReference>
<evidence type="ECO:0000313" key="7">
    <source>
        <dbReference type="EMBL" id="EGW20345.1"/>
    </source>
</evidence>
<protein>
    <submittedName>
        <fullName evidence="7">Glucosylceramidase</fullName>
        <ecNumber evidence="7">3.2.1.45</ecNumber>
    </submittedName>
</protein>
<dbReference type="InterPro" id="IPR033452">
    <property type="entry name" value="GH30_C"/>
</dbReference>
<evidence type="ECO:0000256" key="1">
    <source>
        <dbReference type="ARBA" id="ARBA00005382"/>
    </source>
</evidence>
<keyword evidence="4 7" id="KW-0326">Glycosidase</keyword>
<dbReference type="STRING" id="697282.Mettu_3478"/>
<evidence type="ECO:0000259" key="5">
    <source>
        <dbReference type="Pfam" id="PF02055"/>
    </source>
</evidence>
<dbReference type="AlphaFoldDB" id="G3IZH3"/>
<organism evidence="7 8">
    <name type="scientific">Methylobacter tundripaludum (strain ATCC BAA-1195 / DSM 17260 / SV96)</name>
    <dbReference type="NCBI Taxonomy" id="697282"/>
    <lineage>
        <taxon>Bacteria</taxon>
        <taxon>Pseudomonadati</taxon>
        <taxon>Pseudomonadota</taxon>
        <taxon>Gammaproteobacteria</taxon>
        <taxon>Methylococcales</taxon>
        <taxon>Methylococcaceae</taxon>
        <taxon>Methylobacter</taxon>
    </lineage>
</organism>
<keyword evidence="3 4" id="KW-0378">Hydrolase</keyword>
<dbReference type="GO" id="GO:0004348">
    <property type="term" value="F:glucosylceramidase activity"/>
    <property type="evidence" value="ECO:0007669"/>
    <property type="project" value="UniProtKB-EC"/>
</dbReference>
<dbReference type="HOGENOM" id="CLU_014379_1_1_6"/>
<dbReference type="PANTHER" id="PTHR11069">
    <property type="entry name" value="GLUCOSYLCERAMIDASE"/>
    <property type="match status" value="1"/>
</dbReference>
<sequence length="449" mass="50662">MTKQRLVKQFCTARDTAYRLSKLAPIAFEPGTNISDPSVFIDTTVKFQEIQGFGGAFTEAAAVTLDKMPSHLRQEILEAYFSPDTGNAYSLCRTHINSCDFSLGNYAYTEVDGDVDLKHFSIEHDRQALIPMIREAIDLSGGKLKLFASPWSPPAWMKTNGMMNNGGKLKPEYRQAWADYYVRYIQEYGQEGIPIWGLTVQNEPEATQTWDSCIYTGEEERDFVRDHLGPTLHDAGLGNVKVIVWDHNRDRMFERAKVVLDDPKAAHYVWGVGFHWYCGDHFDNVQLTHDAYPDKHLIFTEGCQESGPHLGSWDTGERYAHSMINDLNRWTEAWVDWNMVLDETGGPNHVGNFCSAPIIADTQAGEIRYQSSYYYIGHFSRFIRPGARRVACAKTLDSLEASAFLNVDGTVAVVALNRTEQAIDFVLLKSQGLQVKASIPARGIKTFVF</sequence>
<dbReference type="EC" id="3.2.1.45" evidence="7"/>
<dbReference type="PANTHER" id="PTHR11069:SF23">
    <property type="entry name" value="LYSOSOMAL ACID GLUCOSYLCERAMIDASE"/>
    <property type="match status" value="1"/>
</dbReference>
<proteinExistence type="inferred from homology"/>
<evidence type="ECO:0000256" key="3">
    <source>
        <dbReference type="ARBA" id="ARBA00022801"/>
    </source>
</evidence>
<dbReference type="PRINTS" id="PR00843">
    <property type="entry name" value="GLHYDRLASE30"/>
</dbReference>
<dbReference type="InterPro" id="IPR017853">
    <property type="entry name" value="GH"/>
</dbReference>
<dbReference type="InterPro" id="IPR033453">
    <property type="entry name" value="Glyco_hydro_30_TIM-barrel"/>
</dbReference>
<keyword evidence="2" id="KW-0732">Signal</keyword>
<dbReference type="EMBL" id="JH109153">
    <property type="protein sequence ID" value="EGW20345.1"/>
    <property type="molecule type" value="Genomic_DNA"/>
</dbReference>
<dbReference type="Pfam" id="PF02055">
    <property type="entry name" value="Glyco_hydro_30"/>
    <property type="match status" value="1"/>
</dbReference>
<evidence type="ECO:0000256" key="2">
    <source>
        <dbReference type="ARBA" id="ARBA00022729"/>
    </source>
</evidence>
<evidence type="ECO:0000259" key="6">
    <source>
        <dbReference type="Pfam" id="PF17189"/>
    </source>
</evidence>
<reference evidence="7 8" key="1">
    <citation type="submission" date="2011-06" db="EMBL/GenBank/DDBJ databases">
        <title>Genomic sequence of Methylobacter tundripaludum SV96.</title>
        <authorList>
            <consortium name="US DOE Joint Genome Institute"/>
            <person name="Lucas S."/>
            <person name="Han J."/>
            <person name="Lapidus A."/>
            <person name="Cheng J.-F."/>
            <person name="Goodwin L."/>
            <person name="Pitluck S."/>
            <person name="Held B."/>
            <person name="Detter J.C."/>
            <person name="Han C."/>
            <person name="Tapia R."/>
            <person name="Land M."/>
            <person name="Hauser L."/>
            <person name="Kyrpides N."/>
            <person name="Ivanova N."/>
            <person name="Ovchinnikova G."/>
            <person name="Pagani I."/>
            <person name="Klotz M.G."/>
            <person name="Dispirito A.A."/>
            <person name="Murrell J.C."/>
            <person name="Dunfield P."/>
            <person name="Kalyuzhnaya M.G."/>
            <person name="Svenning M."/>
            <person name="Trotsenko Y.A."/>
            <person name="Stein L.Y."/>
            <person name="Woyke T."/>
        </authorList>
    </citation>
    <scope>NUCLEOTIDE SEQUENCE [LARGE SCALE GENOMIC DNA]</scope>
    <source>
        <strain evidence="8">ATCC BAA-1195 / DSM 17260 / SV96</strain>
    </source>
</reference>
<dbReference type="Proteomes" id="UP000004664">
    <property type="component" value="Unassembled WGS sequence"/>
</dbReference>
<evidence type="ECO:0000256" key="4">
    <source>
        <dbReference type="RuleBase" id="RU361188"/>
    </source>
</evidence>
<dbReference type="Pfam" id="PF17189">
    <property type="entry name" value="Glyco_hydro_30C"/>
    <property type="match status" value="1"/>
</dbReference>
<dbReference type="eggNOG" id="COG5520">
    <property type="taxonomic scope" value="Bacteria"/>
</dbReference>
<dbReference type="Gene3D" id="3.20.20.80">
    <property type="entry name" value="Glycosidases"/>
    <property type="match status" value="1"/>
</dbReference>
<dbReference type="GO" id="GO:0006680">
    <property type="term" value="P:glucosylceramide catabolic process"/>
    <property type="evidence" value="ECO:0007669"/>
    <property type="project" value="TreeGrafter"/>
</dbReference>
<gene>
    <name evidence="7" type="ORF">Mettu_3478</name>
</gene>
<comment type="similarity">
    <text evidence="1 4">Belongs to the glycosyl hydrolase 30 family.</text>
</comment>
<feature type="domain" description="Glycosyl hydrolase family 30 TIM-barrel" evidence="5">
    <location>
        <begin position="50"/>
        <end position="383"/>
    </location>
</feature>
<dbReference type="InterPro" id="IPR001139">
    <property type="entry name" value="Glyco_hydro_30"/>
</dbReference>
<dbReference type="RefSeq" id="WP_006892636.1">
    <property type="nucleotide sequence ID" value="NZ_JH109153.1"/>
</dbReference>
<evidence type="ECO:0000313" key="8">
    <source>
        <dbReference type="Proteomes" id="UP000004664"/>
    </source>
</evidence>
<dbReference type="SUPFAM" id="SSF51445">
    <property type="entry name" value="(Trans)glycosidases"/>
    <property type="match status" value="1"/>
</dbReference>
<keyword evidence="8" id="KW-1185">Reference proteome</keyword>
<feature type="domain" description="Glycosyl hydrolase family 30 beta sandwich" evidence="6">
    <location>
        <begin position="386"/>
        <end position="447"/>
    </location>
</feature>
<dbReference type="OrthoDB" id="9806701at2"/>
<dbReference type="InterPro" id="IPR013780">
    <property type="entry name" value="Glyco_hydro_b"/>
</dbReference>